<dbReference type="InterPro" id="IPR003660">
    <property type="entry name" value="HAMP_dom"/>
</dbReference>
<evidence type="ECO:0000256" key="1">
    <source>
        <dbReference type="ARBA" id="ARBA00004370"/>
    </source>
</evidence>
<dbReference type="PANTHER" id="PTHR42713">
    <property type="entry name" value="HISTIDINE KINASE-RELATED"/>
    <property type="match status" value="1"/>
</dbReference>
<evidence type="ECO:0000256" key="5">
    <source>
        <dbReference type="SAM" id="Phobius"/>
    </source>
</evidence>
<name>A0A3R9IYL1_STRMT</name>
<sequence>MKVSMKNWRQNRMKQFWLHTLLRTYSSVMMIIIASFTILLSYADWDSREKEAQRVAQRVTTRTVDEVEYYYRESAQLAQALVENQARIEGIYKYFSLSTPEYFYWQLERKASPYISVSLYENIDDLYVRNDFVTGVAIALQDYKEVYVSARDKRGGEKISAEDFKPAENSFAIPVSDPVSDKDLGVVYISLSTNVLNGAIDNTRGHIPMAVFVTSPFETEMFHIGEQLSSDKENWFVGITSHGYRVQVAVAKNFVLFGILRSSALIVSLSILFIVILYVTLRKTFSNYQKQVVDLVDSIQAIAQGEEGLRIDTLEKDQELLLIAETTNDMLDRLEKNIHDIYQLELSQKDANMRALQAQINPHFMYNTLEFLRMYAVMQSQDELADIIYEFSSLLRNNISDERETLLKQELEFCRKYSYLCMVRYPKSIAYGFKIDPELENIKIPKFTLQPLVENYFAHGVDHRRTDNVISIKALKRDGFVEILVVDNGRGISSEKLANIREKLSQRHFEHQASYSAKRQSIGIVNVHERFVLYFGDRYAITIESAEQAGVQYRITIQDE</sequence>
<dbReference type="PANTHER" id="PTHR42713:SF2">
    <property type="entry name" value="TWO-COMPONENT SENSOR KINASE YESM"/>
    <property type="match status" value="1"/>
</dbReference>
<dbReference type="InterPro" id="IPR010559">
    <property type="entry name" value="Sig_transdc_His_kin_internal"/>
</dbReference>
<dbReference type="EMBL" id="RJNZ01000002">
    <property type="protein sequence ID" value="RSI93895.1"/>
    <property type="molecule type" value="Genomic_DNA"/>
</dbReference>
<organism evidence="7 8">
    <name type="scientific">Streptococcus mitis</name>
    <dbReference type="NCBI Taxonomy" id="28037"/>
    <lineage>
        <taxon>Bacteria</taxon>
        <taxon>Bacillati</taxon>
        <taxon>Bacillota</taxon>
        <taxon>Bacilli</taxon>
        <taxon>Lactobacillales</taxon>
        <taxon>Streptococcaceae</taxon>
        <taxon>Streptococcus</taxon>
        <taxon>Streptococcus mitis group</taxon>
    </lineage>
</organism>
<protein>
    <submittedName>
        <fullName evidence="7">Putative sensor-like histidine kinase</fullName>
        <ecNumber evidence="7">2.7.13.3</ecNumber>
    </submittedName>
</protein>
<feature type="domain" description="HAMP" evidence="6">
    <location>
        <begin position="286"/>
        <end position="339"/>
    </location>
</feature>
<reference evidence="7 8" key="1">
    <citation type="submission" date="2018-11" db="EMBL/GenBank/DDBJ databases">
        <title>Species Designations Belie Phenotypic and Genotypic Heterogeneity in Oral Streptococci.</title>
        <authorList>
            <person name="Velsko I."/>
        </authorList>
    </citation>
    <scope>NUCLEOTIDE SEQUENCE [LARGE SCALE GENOMIC DNA]</scope>
    <source>
        <strain evidence="7 8">BCC55</strain>
    </source>
</reference>
<keyword evidence="5" id="KW-0812">Transmembrane</keyword>
<keyword evidence="3 7" id="KW-0808">Transferase</keyword>
<dbReference type="EC" id="2.7.13.3" evidence="7"/>
<keyword evidence="5" id="KW-0472">Membrane</keyword>
<keyword evidence="4 7" id="KW-0418">Kinase</keyword>
<dbReference type="AlphaFoldDB" id="A0A3R9IYL1"/>
<evidence type="ECO:0000259" key="6">
    <source>
        <dbReference type="PROSITE" id="PS50885"/>
    </source>
</evidence>
<dbReference type="InterPro" id="IPR036890">
    <property type="entry name" value="HATPase_C_sf"/>
</dbReference>
<feature type="transmembrane region" description="Helical" evidence="5">
    <location>
        <begin position="21"/>
        <end position="43"/>
    </location>
</feature>
<evidence type="ECO:0000256" key="2">
    <source>
        <dbReference type="ARBA" id="ARBA00022553"/>
    </source>
</evidence>
<proteinExistence type="predicted"/>
<comment type="caution">
    <text evidence="7">The sequence shown here is derived from an EMBL/GenBank/DDBJ whole genome shotgun (WGS) entry which is preliminary data.</text>
</comment>
<dbReference type="Pfam" id="PF06580">
    <property type="entry name" value="His_kinase"/>
    <property type="match status" value="1"/>
</dbReference>
<keyword evidence="5" id="KW-1133">Transmembrane helix</keyword>
<dbReference type="InterPro" id="IPR003594">
    <property type="entry name" value="HATPase_dom"/>
</dbReference>
<dbReference type="Proteomes" id="UP000267870">
    <property type="component" value="Unassembled WGS sequence"/>
</dbReference>
<gene>
    <name evidence="7" type="ORF">D8845_02095</name>
</gene>
<keyword evidence="2" id="KW-0597">Phosphoprotein</keyword>
<feature type="transmembrane region" description="Helical" evidence="5">
    <location>
        <begin position="254"/>
        <end position="281"/>
    </location>
</feature>
<dbReference type="GO" id="GO:0016020">
    <property type="term" value="C:membrane"/>
    <property type="evidence" value="ECO:0007669"/>
    <property type="project" value="UniProtKB-SubCell"/>
</dbReference>
<dbReference type="CDD" id="cd16924">
    <property type="entry name" value="HATPase_YpdA-YehU-LytS-like"/>
    <property type="match status" value="1"/>
</dbReference>
<dbReference type="SUPFAM" id="SSF55874">
    <property type="entry name" value="ATPase domain of HSP90 chaperone/DNA topoisomerase II/histidine kinase"/>
    <property type="match status" value="1"/>
</dbReference>
<accession>A0A3R9IYL1</accession>
<dbReference type="Gene3D" id="6.10.340.10">
    <property type="match status" value="1"/>
</dbReference>
<dbReference type="Pfam" id="PF02518">
    <property type="entry name" value="HATPase_c"/>
    <property type="match status" value="1"/>
</dbReference>
<evidence type="ECO:0000256" key="3">
    <source>
        <dbReference type="ARBA" id="ARBA00022679"/>
    </source>
</evidence>
<dbReference type="Gene3D" id="3.30.565.10">
    <property type="entry name" value="Histidine kinase-like ATPase, C-terminal domain"/>
    <property type="match status" value="1"/>
</dbReference>
<dbReference type="GO" id="GO:0000155">
    <property type="term" value="F:phosphorelay sensor kinase activity"/>
    <property type="evidence" value="ECO:0007669"/>
    <property type="project" value="InterPro"/>
</dbReference>
<comment type="subcellular location">
    <subcellularLocation>
        <location evidence="1">Membrane</location>
    </subcellularLocation>
</comment>
<evidence type="ECO:0000313" key="8">
    <source>
        <dbReference type="Proteomes" id="UP000267870"/>
    </source>
</evidence>
<dbReference type="PROSITE" id="PS50885">
    <property type="entry name" value="HAMP"/>
    <property type="match status" value="1"/>
</dbReference>
<evidence type="ECO:0000313" key="7">
    <source>
        <dbReference type="EMBL" id="RSI93895.1"/>
    </source>
</evidence>
<dbReference type="InterPro" id="IPR051552">
    <property type="entry name" value="HptR"/>
</dbReference>
<evidence type="ECO:0000256" key="4">
    <source>
        <dbReference type="ARBA" id="ARBA00022777"/>
    </source>
</evidence>